<evidence type="ECO:0000259" key="9">
    <source>
        <dbReference type="PROSITE" id="PS50006"/>
    </source>
</evidence>
<gene>
    <name evidence="10" type="ORF">GCM10023351_18150</name>
</gene>
<dbReference type="InterPro" id="IPR010432">
    <property type="entry name" value="RDD"/>
</dbReference>
<reference evidence="11" key="1">
    <citation type="journal article" date="2019" name="Int. J. Syst. Evol. Microbiol.">
        <title>The Global Catalogue of Microorganisms (GCM) 10K type strain sequencing project: providing services to taxonomists for standard genome sequencing and annotation.</title>
        <authorList>
            <consortium name="The Broad Institute Genomics Platform"/>
            <consortium name="The Broad Institute Genome Sequencing Center for Infectious Disease"/>
            <person name="Wu L."/>
            <person name="Ma J."/>
        </authorList>
    </citation>
    <scope>NUCLEOTIDE SEQUENCE [LARGE SCALE GENOMIC DNA]</scope>
    <source>
        <strain evidence="11">JCM 18537</strain>
    </source>
</reference>
<keyword evidence="11" id="KW-1185">Reference proteome</keyword>
<evidence type="ECO:0000256" key="8">
    <source>
        <dbReference type="SAM" id="Phobius"/>
    </source>
</evidence>
<accession>A0ABP9A4S6</accession>
<evidence type="ECO:0000256" key="1">
    <source>
        <dbReference type="ARBA" id="ARBA00004651"/>
    </source>
</evidence>
<dbReference type="PROSITE" id="PS50006">
    <property type="entry name" value="FHA_DOMAIN"/>
    <property type="match status" value="1"/>
</dbReference>
<evidence type="ECO:0000256" key="5">
    <source>
        <dbReference type="ARBA" id="ARBA00022989"/>
    </source>
</evidence>
<dbReference type="Proteomes" id="UP001501645">
    <property type="component" value="Unassembled WGS sequence"/>
</dbReference>
<dbReference type="Gene3D" id="2.60.200.20">
    <property type="match status" value="1"/>
</dbReference>
<evidence type="ECO:0000256" key="3">
    <source>
        <dbReference type="ARBA" id="ARBA00022553"/>
    </source>
</evidence>
<sequence>MTTPAPHSSGRPPLPAGYGPAPLRPAPDAVAPLGRRALAYLVDVAVAVVGAGALGGLTAWAFLAGPLWLGAALAAVASVLVAGWWLLYSWLQGGRRGTPGMRWMGTRLVRADGGAPLGFGRALLRNVIWALAASIVVGYVSVLFDRSGRRQGWHDLVADALVLDARAASGPAPSDARGSAGLPLPPRAPAHRAQAAPASAAPVDAPAPVAPVPPSSAPIEPGLVIPPRPPLPAPVAPAPAELAPAEQGSGPERTVPPVPPTPPVPPRVDAAPPRAETDQVGGGALIDRVPGITQDPPPAPARAAVQPAAAAARAGAEPTPARAVPEPTPTSAVPEPTPAPAGPAASAPAWSDDDLSDETIIPGERSFDPLLDDTVVVRRPAARPTTSLIWDDGAAHTIDGVSLFGRNPSGDGDRIAVRDETLSLSKTHFSVDVDADGAWIVDLHSTNGVAIVRGDERIEVVPGERTALHEGDVLELGDRTATVGDAS</sequence>
<keyword evidence="5 8" id="KW-1133">Transmembrane helix</keyword>
<dbReference type="SUPFAM" id="SSF49879">
    <property type="entry name" value="SMAD/FHA domain"/>
    <property type="match status" value="1"/>
</dbReference>
<keyword evidence="4 8" id="KW-0812">Transmembrane</keyword>
<keyword evidence="3" id="KW-0597">Phosphoprotein</keyword>
<feature type="region of interest" description="Disordered" evidence="7">
    <location>
        <begin position="168"/>
        <end position="214"/>
    </location>
</feature>
<dbReference type="EMBL" id="BAABKO010000003">
    <property type="protein sequence ID" value="GAA4774121.1"/>
    <property type="molecule type" value="Genomic_DNA"/>
</dbReference>
<feature type="region of interest" description="Disordered" evidence="7">
    <location>
        <begin position="230"/>
        <end position="281"/>
    </location>
</feature>
<organism evidence="10 11">
    <name type="scientific">Microbacterium gilvum</name>
    <dbReference type="NCBI Taxonomy" id="1336204"/>
    <lineage>
        <taxon>Bacteria</taxon>
        <taxon>Bacillati</taxon>
        <taxon>Actinomycetota</taxon>
        <taxon>Actinomycetes</taxon>
        <taxon>Micrococcales</taxon>
        <taxon>Microbacteriaceae</taxon>
        <taxon>Microbacterium</taxon>
    </lineage>
</organism>
<evidence type="ECO:0000256" key="7">
    <source>
        <dbReference type="SAM" id="MobiDB-lite"/>
    </source>
</evidence>
<comment type="caution">
    <text evidence="10">The sequence shown here is derived from an EMBL/GenBank/DDBJ whole genome shotgun (WGS) entry which is preliminary data.</text>
</comment>
<feature type="compositionally biased region" description="Pro residues" evidence="7">
    <location>
        <begin position="254"/>
        <end position="266"/>
    </location>
</feature>
<feature type="transmembrane region" description="Helical" evidence="8">
    <location>
        <begin position="37"/>
        <end position="60"/>
    </location>
</feature>
<dbReference type="InterPro" id="IPR008984">
    <property type="entry name" value="SMAD_FHA_dom_sf"/>
</dbReference>
<feature type="compositionally biased region" description="Low complexity" evidence="7">
    <location>
        <begin position="306"/>
        <end position="323"/>
    </location>
</feature>
<evidence type="ECO:0000313" key="10">
    <source>
        <dbReference type="EMBL" id="GAA4774121.1"/>
    </source>
</evidence>
<feature type="transmembrane region" description="Helical" evidence="8">
    <location>
        <begin position="127"/>
        <end position="144"/>
    </location>
</feature>
<comment type="subcellular location">
    <subcellularLocation>
        <location evidence="1">Cell membrane</location>
        <topology evidence="1">Multi-pass membrane protein</topology>
    </subcellularLocation>
</comment>
<proteinExistence type="predicted"/>
<name>A0ABP9A4S6_9MICO</name>
<dbReference type="InterPro" id="IPR051791">
    <property type="entry name" value="Pra-immunoreactive"/>
</dbReference>
<feature type="compositionally biased region" description="Low complexity" evidence="7">
    <location>
        <begin position="191"/>
        <end position="207"/>
    </location>
</feature>
<feature type="transmembrane region" description="Helical" evidence="8">
    <location>
        <begin position="67"/>
        <end position="87"/>
    </location>
</feature>
<feature type="compositionally biased region" description="Low complexity" evidence="7">
    <location>
        <begin position="238"/>
        <end position="253"/>
    </location>
</feature>
<evidence type="ECO:0000313" key="11">
    <source>
        <dbReference type="Proteomes" id="UP001501645"/>
    </source>
</evidence>
<dbReference type="Pfam" id="PF06271">
    <property type="entry name" value="RDD"/>
    <property type="match status" value="1"/>
</dbReference>
<feature type="region of interest" description="Disordered" evidence="7">
    <location>
        <begin position="306"/>
        <end position="366"/>
    </location>
</feature>
<feature type="domain" description="FHA" evidence="9">
    <location>
        <begin position="402"/>
        <end position="451"/>
    </location>
</feature>
<keyword evidence="2" id="KW-1003">Cell membrane</keyword>
<protein>
    <recommendedName>
        <fullName evidence="9">FHA domain-containing protein</fullName>
    </recommendedName>
</protein>
<dbReference type="RefSeq" id="WP_345438314.1">
    <property type="nucleotide sequence ID" value="NZ_BAABKO010000003.1"/>
</dbReference>
<dbReference type="Pfam" id="PF00498">
    <property type="entry name" value="FHA"/>
    <property type="match status" value="1"/>
</dbReference>
<dbReference type="PANTHER" id="PTHR36115:SF4">
    <property type="entry name" value="MEMBRANE PROTEIN"/>
    <property type="match status" value="1"/>
</dbReference>
<dbReference type="CDD" id="cd00060">
    <property type="entry name" value="FHA"/>
    <property type="match status" value="1"/>
</dbReference>
<evidence type="ECO:0000256" key="4">
    <source>
        <dbReference type="ARBA" id="ARBA00022692"/>
    </source>
</evidence>
<dbReference type="PANTHER" id="PTHR36115">
    <property type="entry name" value="PROLINE-RICH ANTIGEN HOMOLOG-RELATED"/>
    <property type="match status" value="1"/>
</dbReference>
<keyword evidence="6 8" id="KW-0472">Membrane</keyword>
<evidence type="ECO:0000256" key="6">
    <source>
        <dbReference type="ARBA" id="ARBA00023136"/>
    </source>
</evidence>
<dbReference type="PRINTS" id="PR01217">
    <property type="entry name" value="PRICHEXTENSN"/>
</dbReference>
<dbReference type="InterPro" id="IPR000253">
    <property type="entry name" value="FHA_dom"/>
</dbReference>
<evidence type="ECO:0000256" key="2">
    <source>
        <dbReference type="ARBA" id="ARBA00022475"/>
    </source>
</evidence>